<comment type="caution">
    <text evidence="1">The sequence shown here is derived from an EMBL/GenBank/DDBJ whole genome shotgun (WGS) entry which is preliminary data.</text>
</comment>
<protein>
    <submittedName>
        <fullName evidence="1">Uncharacterized protein</fullName>
    </submittedName>
</protein>
<name>A0ACC3ABM9_9EURO</name>
<evidence type="ECO:0000313" key="2">
    <source>
        <dbReference type="Proteomes" id="UP001172386"/>
    </source>
</evidence>
<gene>
    <name evidence="1" type="ORF">H2198_003389</name>
</gene>
<dbReference type="Proteomes" id="UP001172386">
    <property type="component" value="Unassembled WGS sequence"/>
</dbReference>
<accession>A0ACC3ABM9</accession>
<dbReference type="EMBL" id="JAPDRQ010000045">
    <property type="protein sequence ID" value="KAJ9658960.1"/>
    <property type="molecule type" value="Genomic_DNA"/>
</dbReference>
<proteinExistence type="predicted"/>
<keyword evidence="2" id="KW-1185">Reference proteome</keyword>
<sequence length="573" mass="63602">MALVKVPVDPTVLPESFNFATDIVDYWATKSPSRIALHWIDQSLEIEKKLTYNHFAKISHAVANLLKSIGVAKGDTCIIILPRLPEWWEMAAGCLRAGVILCPCTTLLVAKDIEYRLQISKAKVFVGDEVSVSKVLAVRESCPDLRKIIQIGPKPVIGQGVTSYESALSEIPLDAIFTTPALKPSSPALIFFTSGTTGPPKMVLHSQTSYPLAHALTGIHWLKLDSSSVYWNLSEQGWAKAAWAFFATWNCGATLFVHDDREAFAPQRTLEVLTKFPITTLCAPPTAYRQLILDKNHKYFQHPGMKTLVHACGAGEPLNDSVIQKWKELTNGMEIYDGYGQTETILICANQAGNPIKPGSMGKPIPGVPLVVIDLDGHVVPDDTEGDIAIEIQPNSPQSFYGVFQGYIRTGTNDLDQRIKTSDTGKQYYLTGDRATRDRDGYIKFVGRNDDVINSSGYRIGPFEVESTLKMHPCVVESAVVASPDPERDEVVKAFVVLTSQAYAETLRTPTKKNELIKELQNFCKKNAAPYKYPRKIEFVDASFLPKTISGKIKRAELRKREKKRYAELKAKL</sequence>
<evidence type="ECO:0000313" key="1">
    <source>
        <dbReference type="EMBL" id="KAJ9658960.1"/>
    </source>
</evidence>
<reference evidence="1" key="1">
    <citation type="submission" date="2022-10" db="EMBL/GenBank/DDBJ databases">
        <title>Culturing micro-colonial fungi from biological soil crusts in the Mojave desert and describing Neophaeococcomyces mojavensis, and introducing the new genera and species Taxawa tesnikishii.</title>
        <authorList>
            <person name="Kurbessoian T."/>
            <person name="Stajich J.E."/>
        </authorList>
    </citation>
    <scope>NUCLEOTIDE SEQUENCE</scope>
    <source>
        <strain evidence="1">JES_112</strain>
    </source>
</reference>
<organism evidence="1 2">
    <name type="scientific">Neophaeococcomyces mojaviensis</name>
    <dbReference type="NCBI Taxonomy" id="3383035"/>
    <lineage>
        <taxon>Eukaryota</taxon>
        <taxon>Fungi</taxon>
        <taxon>Dikarya</taxon>
        <taxon>Ascomycota</taxon>
        <taxon>Pezizomycotina</taxon>
        <taxon>Eurotiomycetes</taxon>
        <taxon>Chaetothyriomycetidae</taxon>
        <taxon>Chaetothyriales</taxon>
        <taxon>Chaetothyriales incertae sedis</taxon>
        <taxon>Neophaeococcomyces</taxon>
    </lineage>
</organism>